<proteinExistence type="inferred from homology"/>
<accession>A0A9W7Y392</accession>
<dbReference type="PANTHER" id="PTHR46479">
    <property type="entry name" value="BIOGENESIS OF LYSOSOME-RELATED ORGANELLES COMPLEX 1 SUBUNIT 2"/>
    <property type="match status" value="1"/>
</dbReference>
<dbReference type="Proteomes" id="UP001149813">
    <property type="component" value="Unassembled WGS sequence"/>
</dbReference>
<sequence length="143" mass="16042">MSEGHDSSYQSGERGDSASTSNTNTQERELSNDVSADTIEEAARKAFSSTSLYLQSELESSVSDLQLLEKLNDASIAKYEGLSRQAQDMLVHAYKIKQTYNEMETQMSEVTALVESIDSLEQVADELDRYSQQLEAKFQRLLK</sequence>
<feature type="region of interest" description="Disordered" evidence="2">
    <location>
        <begin position="1"/>
        <end position="37"/>
    </location>
</feature>
<dbReference type="PANTHER" id="PTHR46479:SF1">
    <property type="entry name" value="BIOGENESIS OF LYSOSOME-RELATED ORGANELLES COMPLEX 1 SUBUNIT 2"/>
    <property type="match status" value="1"/>
</dbReference>
<keyword evidence="4" id="KW-1185">Reference proteome</keyword>
<gene>
    <name evidence="3" type="primary">BLOC1S2</name>
    <name evidence="3" type="ORF">LPJ53_002450</name>
</gene>
<evidence type="ECO:0000256" key="1">
    <source>
        <dbReference type="ARBA" id="ARBA00008468"/>
    </source>
</evidence>
<name>A0A9W7Y392_9FUNG</name>
<dbReference type="GO" id="GO:0031083">
    <property type="term" value="C:BLOC-1 complex"/>
    <property type="evidence" value="ECO:0007669"/>
    <property type="project" value="TreeGrafter"/>
</dbReference>
<dbReference type="GO" id="GO:0099078">
    <property type="term" value="C:BORC complex"/>
    <property type="evidence" value="ECO:0007669"/>
    <property type="project" value="TreeGrafter"/>
</dbReference>
<organism evidence="3 4">
    <name type="scientific">Coemansia erecta</name>
    <dbReference type="NCBI Taxonomy" id="147472"/>
    <lineage>
        <taxon>Eukaryota</taxon>
        <taxon>Fungi</taxon>
        <taxon>Fungi incertae sedis</taxon>
        <taxon>Zoopagomycota</taxon>
        <taxon>Kickxellomycotina</taxon>
        <taxon>Kickxellomycetes</taxon>
        <taxon>Kickxellales</taxon>
        <taxon>Kickxellaceae</taxon>
        <taxon>Coemansia</taxon>
    </lineage>
</organism>
<dbReference type="InterPro" id="IPR019269">
    <property type="entry name" value="BLOC1_su2"/>
</dbReference>
<dbReference type="GO" id="GO:0043015">
    <property type="term" value="F:gamma-tubulin binding"/>
    <property type="evidence" value="ECO:0007669"/>
    <property type="project" value="TreeGrafter"/>
</dbReference>
<evidence type="ECO:0000256" key="2">
    <source>
        <dbReference type="SAM" id="MobiDB-lite"/>
    </source>
</evidence>
<feature type="compositionally biased region" description="Polar residues" evidence="2">
    <location>
        <begin position="7"/>
        <end position="25"/>
    </location>
</feature>
<dbReference type="GO" id="GO:0000930">
    <property type="term" value="C:gamma-tubulin complex"/>
    <property type="evidence" value="ECO:0007669"/>
    <property type="project" value="TreeGrafter"/>
</dbReference>
<protein>
    <submittedName>
        <fullName evidence="3">Biogenesis of lysosome- organelles complex 1 subunit 2</fullName>
    </submittedName>
</protein>
<dbReference type="AlphaFoldDB" id="A0A9W7Y392"/>
<evidence type="ECO:0000313" key="3">
    <source>
        <dbReference type="EMBL" id="KAJ1723188.1"/>
    </source>
</evidence>
<dbReference type="EMBL" id="JANBOJ010000077">
    <property type="protein sequence ID" value="KAJ1723188.1"/>
    <property type="molecule type" value="Genomic_DNA"/>
</dbReference>
<reference evidence="3" key="1">
    <citation type="submission" date="2022-07" db="EMBL/GenBank/DDBJ databases">
        <title>Phylogenomic reconstructions and comparative analyses of Kickxellomycotina fungi.</title>
        <authorList>
            <person name="Reynolds N.K."/>
            <person name="Stajich J.E."/>
            <person name="Barry K."/>
            <person name="Grigoriev I.V."/>
            <person name="Crous P."/>
            <person name="Smith M.E."/>
        </authorList>
    </citation>
    <scope>NUCLEOTIDE SEQUENCE</scope>
    <source>
        <strain evidence="3">NBRC 32514</strain>
    </source>
</reference>
<dbReference type="GO" id="GO:0016197">
    <property type="term" value="P:endosomal transport"/>
    <property type="evidence" value="ECO:0007669"/>
    <property type="project" value="TreeGrafter"/>
</dbReference>
<comment type="similarity">
    <text evidence="1">Belongs to the BLOC1S2 family.</text>
</comment>
<comment type="caution">
    <text evidence="3">The sequence shown here is derived from an EMBL/GenBank/DDBJ whole genome shotgun (WGS) entry which is preliminary data.</text>
</comment>
<evidence type="ECO:0000313" key="4">
    <source>
        <dbReference type="Proteomes" id="UP001149813"/>
    </source>
</evidence>
<dbReference type="Pfam" id="PF10046">
    <property type="entry name" value="BLOC1_2"/>
    <property type="match status" value="1"/>
</dbReference>
<dbReference type="GO" id="GO:0032418">
    <property type="term" value="P:lysosome localization"/>
    <property type="evidence" value="ECO:0007669"/>
    <property type="project" value="TreeGrafter"/>
</dbReference>
<dbReference type="OrthoDB" id="244061at2759"/>